<dbReference type="EMBL" id="RWGY01000039">
    <property type="protein sequence ID" value="TVU10662.1"/>
    <property type="molecule type" value="Genomic_DNA"/>
</dbReference>
<dbReference type="GO" id="GO:0046983">
    <property type="term" value="F:protein dimerization activity"/>
    <property type="evidence" value="ECO:0007669"/>
    <property type="project" value="InterPro"/>
</dbReference>
<dbReference type="Proteomes" id="UP000324897">
    <property type="component" value="Chromosome 3"/>
</dbReference>
<evidence type="ECO:0000256" key="1">
    <source>
        <dbReference type="ARBA" id="ARBA00005510"/>
    </source>
</evidence>
<sequence>MQGDPGYGYGGYGYGYGGYGYGAGAGGYDYDMSGYGGGGGGAYYAANDHRYPAAPAAYEDPLGGRRQHDFPAPLTGLEFQPSDTCPKNYVIFDQTYDRSRVMFHPSLANNFGSSGAGGGGGYDYDQHHGGGGYGFDHHHNNYAGKTAYYGNDGGGACSIRQKEDTDEIDALMSTEDGDDEDDVLSTGRTPGCRAGGSPDSTCSSGYGAASGGGGRKHETGGGGGEKKKERMKKMVRTLKGIIPGGDRMDTPAVLDEAVRYLKSLKVEVKKLGARGSSS</sequence>
<keyword evidence="3" id="KW-0804">Transcription</keyword>
<dbReference type="Pfam" id="PF23173">
    <property type="entry name" value="bHLH_SAC51"/>
    <property type="match status" value="1"/>
</dbReference>
<comment type="similarity">
    <text evidence="1">Belongs to the bHLH protein family.</text>
</comment>
<evidence type="ECO:0000259" key="5">
    <source>
        <dbReference type="PROSITE" id="PS50888"/>
    </source>
</evidence>
<dbReference type="InterPro" id="IPR037546">
    <property type="entry name" value="SAC51-like"/>
</dbReference>
<name>A0A5J9TH89_9POAL</name>
<evidence type="ECO:0000256" key="3">
    <source>
        <dbReference type="ARBA" id="ARBA00023163"/>
    </source>
</evidence>
<evidence type="ECO:0000313" key="6">
    <source>
        <dbReference type="EMBL" id="TVU10662.1"/>
    </source>
</evidence>
<feature type="region of interest" description="Disordered" evidence="4">
    <location>
        <begin position="172"/>
        <end position="231"/>
    </location>
</feature>
<protein>
    <recommendedName>
        <fullName evidence="5">BHLH domain-containing protein</fullName>
    </recommendedName>
</protein>
<dbReference type="PROSITE" id="PS50888">
    <property type="entry name" value="BHLH"/>
    <property type="match status" value="1"/>
</dbReference>
<feature type="non-terminal residue" evidence="6">
    <location>
        <position position="1"/>
    </location>
</feature>
<organism evidence="6 7">
    <name type="scientific">Eragrostis curvula</name>
    <name type="common">weeping love grass</name>
    <dbReference type="NCBI Taxonomy" id="38414"/>
    <lineage>
        <taxon>Eukaryota</taxon>
        <taxon>Viridiplantae</taxon>
        <taxon>Streptophyta</taxon>
        <taxon>Embryophyta</taxon>
        <taxon>Tracheophyta</taxon>
        <taxon>Spermatophyta</taxon>
        <taxon>Magnoliopsida</taxon>
        <taxon>Liliopsida</taxon>
        <taxon>Poales</taxon>
        <taxon>Poaceae</taxon>
        <taxon>PACMAD clade</taxon>
        <taxon>Chloridoideae</taxon>
        <taxon>Eragrostideae</taxon>
        <taxon>Eragrostidinae</taxon>
        <taxon>Eragrostis</taxon>
    </lineage>
</organism>
<dbReference type="InterPro" id="IPR011598">
    <property type="entry name" value="bHLH_dom"/>
</dbReference>
<dbReference type="AlphaFoldDB" id="A0A5J9TH89"/>
<evidence type="ECO:0000256" key="2">
    <source>
        <dbReference type="ARBA" id="ARBA00023015"/>
    </source>
</evidence>
<accession>A0A5J9TH89</accession>
<dbReference type="InterPro" id="IPR036638">
    <property type="entry name" value="HLH_DNA-bd_sf"/>
</dbReference>
<keyword evidence="7" id="KW-1185">Reference proteome</keyword>
<dbReference type="Gramene" id="TVU10662">
    <property type="protein sequence ID" value="TVU10662"/>
    <property type="gene ID" value="EJB05_44206"/>
</dbReference>
<dbReference type="SUPFAM" id="SSF47459">
    <property type="entry name" value="HLH, helix-loop-helix DNA-binding domain"/>
    <property type="match status" value="1"/>
</dbReference>
<dbReference type="PANTHER" id="PTHR36066">
    <property type="entry name" value="TRANSCRIPTION FACTOR BHLH145"/>
    <property type="match status" value="1"/>
</dbReference>
<evidence type="ECO:0000256" key="4">
    <source>
        <dbReference type="SAM" id="MobiDB-lite"/>
    </source>
</evidence>
<feature type="domain" description="BHLH" evidence="5">
    <location>
        <begin position="215"/>
        <end position="264"/>
    </location>
</feature>
<proteinExistence type="inferred from homology"/>
<reference evidence="6 7" key="1">
    <citation type="journal article" date="2019" name="Sci. Rep.">
        <title>A high-quality genome of Eragrostis curvula grass provides insights into Poaceae evolution and supports new strategies to enhance forage quality.</title>
        <authorList>
            <person name="Carballo J."/>
            <person name="Santos B.A.C.M."/>
            <person name="Zappacosta D."/>
            <person name="Garbus I."/>
            <person name="Selva J.P."/>
            <person name="Gallo C.A."/>
            <person name="Diaz A."/>
            <person name="Albertini E."/>
            <person name="Caccamo M."/>
            <person name="Echenique V."/>
        </authorList>
    </citation>
    <scope>NUCLEOTIDE SEQUENCE [LARGE SCALE GENOMIC DNA]</scope>
    <source>
        <strain evidence="7">cv. Victoria</strain>
        <tissue evidence="6">Leaf</tissue>
    </source>
</reference>
<feature type="compositionally biased region" description="Basic and acidic residues" evidence="4">
    <location>
        <begin position="215"/>
        <end position="228"/>
    </location>
</feature>
<dbReference type="OrthoDB" id="1921805at2759"/>
<dbReference type="PANTHER" id="PTHR36066:SF18">
    <property type="entry name" value="HELIX-LOOP-HELIX DNA-BINDING DOMAIN CONTAINING PROTEIN, EXPRESSED"/>
    <property type="match status" value="1"/>
</dbReference>
<keyword evidence="2" id="KW-0805">Transcription regulation</keyword>
<feature type="compositionally biased region" description="Acidic residues" evidence="4">
    <location>
        <begin position="172"/>
        <end position="183"/>
    </location>
</feature>
<comment type="caution">
    <text evidence="6">The sequence shown here is derived from an EMBL/GenBank/DDBJ whole genome shotgun (WGS) entry which is preliminary data.</text>
</comment>
<gene>
    <name evidence="6" type="ORF">EJB05_44206</name>
</gene>
<evidence type="ECO:0000313" key="7">
    <source>
        <dbReference type="Proteomes" id="UP000324897"/>
    </source>
</evidence>